<evidence type="ECO:0000313" key="3">
    <source>
        <dbReference type="Proteomes" id="UP000242850"/>
    </source>
</evidence>
<dbReference type="Proteomes" id="UP000242850">
    <property type="component" value="Unassembled WGS sequence"/>
</dbReference>
<organism evidence="2 3">
    <name type="scientific">Caloramator fervidus</name>
    <dbReference type="NCBI Taxonomy" id="29344"/>
    <lineage>
        <taxon>Bacteria</taxon>
        <taxon>Bacillati</taxon>
        <taxon>Bacillota</taxon>
        <taxon>Clostridia</taxon>
        <taxon>Eubacteriales</taxon>
        <taxon>Clostridiaceae</taxon>
        <taxon>Caloramator</taxon>
    </lineage>
</organism>
<dbReference type="AlphaFoldDB" id="A0A1H5SM83"/>
<accession>A0A1H5SM83</accession>
<dbReference type="PANTHER" id="PTHR21028">
    <property type="entry name" value="SI:CH211-156B7.4"/>
    <property type="match status" value="1"/>
</dbReference>
<dbReference type="OrthoDB" id="1953701at2"/>
<protein>
    <submittedName>
        <fullName evidence="2">Adenylate cyclase, class 2</fullName>
    </submittedName>
</protein>
<dbReference type="InterPro" id="IPR033469">
    <property type="entry name" value="CYTH-like_dom_sf"/>
</dbReference>
<dbReference type="Pfam" id="PF01928">
    <property type="entry name" value="CYTH"/>
    <property type="match status" value="1"/>
</dbReference>
<feature type="domain" description="CYTH" evidence="1">
    <location>
        <begin position="1"/>
        <end position="171"/>
    </location>
</feature>
<evidence type="ECO:0000259" key="1">
    <source>
        <dbReference type="PROSITE" id="PS51707"/>
    </source>
</evidence>
<evidence type="ECO:0000313" key="2">
    <source>
        <dbReference type="EMBL" id="SEF51544.1"/>
    </source>
</evidence>
<name>A0A1H5SM83_9CLOT</name>
<gene>
    <name evidence="2" type="ORF">SAMN05660865_00407</name>
</gene>
<dbReference type="EMBL" id="FNUK01000003">
    <property type="protein sequence ID" value="SEF51544.1"/>
    <property type="molecule type" value="Genomic_DNA"/>
</dbReference>
<dbReference type="Gene3D" id="2.40.320.10">
    <property type="entry name" value="Hypothetical Protein Pfu-838710-001"/>
    <property type="match status" value="1"/>
</dbReference>
<sequence>MKEKEVKIIDVNIKEIKEKLLKLGAKKLKNEFQENYFFNLPISKDGYIRIRKIIDLNNKKEKILLTSKIILCKNTIRQTLENEVEISSLEDGIKFLESIGINLVKKATKYRESYHLNEILIEFDEWNKEEFPYPYIEIEADDENKIFKLVNELNIDPSKVTSKTLDEIKKDKGLL</sequence>
<reference evidence="3" key="1">
    <citation type="submission" date="2016-10" db="EMBL/GenBank/DDBJ databases">
        <authorList>
            <person name="Varghese N."/>
            <person name="Submissions S."/>
        </authorList>
    </citation>
    <scope>NUCLEOTIDE SEQUENCE [LARGE SCALE GENOMIC DNA]</scope>
    <source>
        <strain evidence="3">DSM 5463</strain>
    </source>
</reference>
<dbReference type="PANTHER" id="PTHR21028:SF2">
    <property type="entry name" value="CYTH DOMAIN-CONTAINING PROTEIN"/>
    <property type="match status" value="1"/>
</dbReference>
<dbReference type="RefSeq" id="WP_103895422.1">
    <property type="nucleotide sequence ID" value="NZ_FNUK01000003.1"/>
</dbReference>
<proteinExistence type="predicted"/>
<dbReference type="SUPFAM" id="SSF55154">
    <property type="entry name" value="CYTH-like phosphatases"/>
    <property type="match status" value="1"/>
</dbReference>
<dbReference type="InterPro" id="IPR023577">
    <property type="entry name" value="CYTH_domain"/>
</dbReference>
<dbReference type="InterPro" id="IPR008173">
    <property type="entry name" value="Adenylyl_cyclase_CyaB"/>
</dbReference>
<dbReference type="PROSITE" id="PS51707">
    <property type="entry name" value="CYTH"/>
    <property type="match status" value="1"/>
</dbReference>
<keyword evidence="3" id="KW-1185">Reference proteome</keyword>